<dbReference type="InterPro" id="IPR013078">
    <property type="entry name" value="His_Pase_superF_clade-1"/>
</dbReference>
<keyword evidence="1" id="KW-0378">Hydrolase</keyword>
<dbReference type="InterPro" id="IPR051695">
    <property type="entry name" value="Phosphoglycerate_Mutase"/>
</dbReference>
<feature type="binding site" evidence="3">
    <location>
        <position position="81"/>
    </location>
    <ligand>
        <name>substrate</name>
    </ligand>
</feature>
<dbReference type="SUPFAM" id="SSF53254">
    <property type="entry name" value="Phosphoglycerate mutase-like"/>
    <property type="match status" value="1"/>
</dbReference>
<dbReference type="PROSITE" id="PS00175">
    <property type="entry name" value="PG_MUTASE"/>
    <property type="match status" value="1"/>
</dbReference>
<feature type="binding site" evidence="3">
    <location>
        <begin position="31"/>
        <end position="38"/>
    </location>
    <ligand>
        <name>substrate</name>
    </ligand>
</feature>
<evidence type="ECO:0000256" key="1">
    <source>
        <dbReference type="ARBA" id="ARBA00022801"/>
    </source>
</evidence>
<proteinExistence type="predicted"/>
<dbReference type="InterPro" id="IPR029033">
    <property type="entry name" value="His_PPase_superfam"/>
</dbReference>
<accession>F6IV89</accession>
<dbReference type="EMBL" id="FR871801">
    <property type="protein sequence ID" value="CCB82542.1"/>
    <property type="molecule type" value="Genomic_DNA"/>
</dbReference>
<dbReference type="GO" id="GO:0043456">
    <property type="term" value="P:regulation of pentose-phosphate shunt"/>
    <property type="evidence" value="ECO:0007669"/>
    <property type="project" value="TreeGrafter"/>
</dbReference>
<gene>
    <name evidence="4" type="ORF">LPE_01558</name>
</gene>
<dbReference type="InterPro" id="IPR001345">
    <property type="entry name" value="PG/BPGM_mutase_AS"/>
</dbReference>
<protein>
    <submittedName>
        <fullName evidence="4">Phosphoglycerate mutase</fullName>
        <ecNumber evidence="4">5.4.2.1</ecNumber>
    </submittedName>
</protein>
<organism evidence="4">
    <name type="scientific">Lactiplantibacillus pentosus MP-10</name>
    <dbReference type="NCBI Taxonomy" id="1028490"/>
    <lineage>
        <taxon>Bacteria</taxon>
        <taxon>Bacillati</taxon>
        <taxon>Bacillota</taxon>
        <taxon>Bacilli</taxon>
        <taxon>Lactobacillales</taxon>
        <taxon>Lactobacillaceae</taxon>
        <taxon>Lactiplantibacillus</taxon>
    </lineage>
</organism>
<keyword evidence="4" id="KW-0413">Isomerase</keyword>
<dbReference type="GO" id="GO:0045820">
    <property type="term" value="P:negative regulation of glycolytic process"/>
    <property type="evidence" value="ECO:0007669"/>
    <property type="project" value="TreeGrafter"/>
</dbReference>
<dbReference type="AlphaFoldDB" id="F6IV89"/>
<name>F6IV89_LACPE</name>
<dbReference type="GO" id="GO:0016853">
    <property type="term" value="F:isomerase activity"/>
    <property type="evidence" value="ECO:0007669"/>
    <property type="project" value="UniProtKB-KW"/>
</dbReference>
<evidence type="ECO:0000313" key="4">
    <source>
        <dbReference type="EMBL" id="CCB82542.1"/>
    </source>
</evidence>
<dbReference type="SMART" id="SM00855">
    <property type="entry name" value="PGAM"/>
    <property type="match status" value="1"/>
</dbReference>
<dbReference type="CDD" id="cd07067">
    <property type="entry name" value="HP_PGM_like"/>
    <property type="match status" value="1"/>
</dbReference>
<evidence type="ECO:0000256" key="3">
    <source>
        <dbReference type="PIRSR" id="PIRSR613078-2"/>
    </source>
</evidence>
<feature type="active site" description="Tele-phosphohistidine intermediate" evidence="2">
    <location>
        <position position="32"/>
    </location>
</feature>
<dbReference type="PANTHER" id="PTHR46517">
    <property type="entry name" value="FRUCTOSE-2,6-BISPHOSPHATASE TIGAR"/>
    <property type="match status" value="1"/>
</dbReference>
<dbReference type="GO" id="GO:0005829">
    <property type="term" value="C:cytosol"/>
    <property type="evidence" value="ECO:0007669"/>
    <property type="project" value="TreeGrafter"/>
</dbReference>
<reference evidence="4" key="1">
    <citation type="journal article" date="2011" name="J. Bacteriol.">
        <title>Annotated genome sequence of Lactobacillus pentosus MP-10, which has probiotic potential, from naturally fermented Alorena green table olives.</title>
        <authorList>
            <person name="Abriouel H."/>
            <person name="Benomar N."/>
            <person name="Perez Pulido R."/>
            <person name="Canamero M.M."/>
            <person name="Galvez A."/>
        </authorList>
    </citation>
    <scope>NUCLEOTIDE SEQUENCE</scope>
    <source>
        <strain evidence="4">MP-10</strain>
    </source>
</reference>
<dbReference type="PANTHER" id="PTHR46517:SF1">
    <property type="entry name" value="FRUCTOSE-2,6-BISPHOSPHATASE TIGAR"/>
    <property type="match status" value="1"/>
</dbReference>
<dbReference type="EC" id="5.4.2.1" evidence="4"/>
<dbReference type="Gene3D" id="3.40.50.1240">
    <property type="entry name" value="Phosphoglycerate mutase-like"/>
    <property type="match status" value="1"/>
</dbReference>
<feature type="active site" description="Proton donor/acceptor" evidence="2">
    <location>
        <position position="107"/>
    </location>
</feature>
<sequence length="245" mass="27567">MNLRPGLTIGLCSSNCKGGSAMATIHLYLVRHGQTKLNAAGRLQGIYDSELTHNGVRDAERLARMLADTHFDAAYTSDLGRAQQTSRIILAHHPEIKKPTIDVGLREFNFGGLEGTRNMWIVKQVRKQLGIGTFIKLMLSRERFATLLWVFNSLDQTRAAETLVGVTDRISRTLRRICLYESQHGDHDKNILIVSHGLVLSAFLYQISPGELPTRLLKNTSVSRVDYQDRQFDLIDINVTPKKRA</sequence>
<dbReference type="Pfam" id="PF00300">
    <property type="entry name" value="His_Phos_1"/>
    <property type="match status" value="2"/>
</dbReference>
<dbReference type="GO" id="GO:0004331">
    <property type="term" value="F:fructose-2,6-bisphosphate 2-phosphatase activity"/>
    <property type="evidence" value="ECO:0007669"/>
    <property type="project" value="TreeGrafter"/>
</dbReference>
<evidence type="ECO:0000256" key="2">
    <source>
        <dbReference type="PIRSR" id="PIRSR613078-1"/>
    </source>
</evidence>